<proteinExistence type="predicted"/>
<name>A0AAP4KDR5_9XANT</name>
<organism evidence="1">
    <name type="scientific">Xanthomonas arboricola pv. pruni</name>
    <dbReference type="NCBI Taxonomy" id="69929"/>
    <lineage>
        <taxon>Bacteria</taxon>
        <taxon>Pseudomonadati</taxon>
        <taxon>Pseudomonadota</taxon>
        <taxon>Gammaproteobacteria</taxon>
        <taxon>Lysobacterales</taxon>
        <taxon>Lysobacteraceae</taxon>
        <taxon>Xanthomonas</taxon>
    </lineage>
</organism>
<protein>
    <submittedName>
        <fullName evidence="1">Uncharacterized protein</fullName>
    </submittedName>
</protein>
<dbReference type="AlphaFoldDB" id="A0AAP4KDR5"/>
<sequence length="66" mass="7388">MARPTDTERGARIAYEEAVLSLHPDLFGYINGDDGPLDQINAMWWGIYHAAIDQLAECKALREARA</sequence>
<reference evidence="1" key="1">
    <citation type="submission" date="2023-06" db="EMBL/GenBank/DDBJ databases">
        <title>Genome sequences of Xanthomonas arboricola from Serbia and Montenegro.</title>
        <authorList>
            <person name="Ilicic R."/>
            <person name="Jelusic A."/>
            <person name="Harrison J."/>
            <person name="Greer S."/>
            <person name="Grant M."/>
            <person name="Vicente J."/>
            <person name="Popovic Milovanovic T."/>
            <person name="Studholme D.J."/>
        </authorList>
    </citation>
    <scope>NUCLEOTIDE SEQUENCE</scope>
    <source>
        <strain evidence="1">Xp320</strain>
    </source>
</reference>
<evidence type="ECO:0000313" key="1">
    <source>
        <dbReference type="EMBL" id="MDN0289144.1"/>
    </source>
</evidence>
<comment type="caution">
    <text evidence="1">The sequence shown here is derived from an EMBL/GenBank/DDBJ whole genome shotgun (WGS) entry which is preliminary data.</text>
</comment>
<dbReference type="EMBL" id="JASVYU010000057">
    <property type="protein sequence ID" value="MDN0289144.1"/>
    <property type="molecule type" value="Genomic_DNA"/>
</dbReference>
<accession>A0AAP4KDR5</accession>
<gene>
    <name evidence="1" type="ORF">QSH54_21535</name>
</gene>
<dbReference type="RefSeq" id="WP_223571027.1">
    <property type="nucleotide sequence ID" value="NZ_CP090954.2"/>
</dbReference>